<keyword evidence="8" id="KW-1185">Reference proteome</keyword>
<comment type="subcellular location">
    <subcellularLocation>
        <location evidence="1">Cell membrane</location>
        <topology evidence="1">Multi-pass membrane protein</topology>
    </subcellularLocation>
</comment>
<dbReference type="RefSeq" id="WP_036512802.1">
    <property type="nucleotide sequence ID" value="NZ_AONB01000017.1"/>
</dbReference>
<protein>
    <submittedName>
        <fullName evidence="7">F0F1 ATP synthase subunit I</fullName>
    </submittedName>
</protein>
<comment type="caution">
    <text evidence="7">The sequence shown here is derived from an EMBL/GenBank/DDBJ whole genome shotgun (WGS) entry which is preliminary data.</text>
</comment>
<reference evidence="8" key="1">
    <citation type="submission" date="2012-11" db="EMBL/GenBank/DDBJ databases">
        <authorList>
            <person name="Singh A."/>
            <person name="Pinnaka A.K."/>
            <person name="Vaidya B."/>
        </authorList>
    </citation>
    <scope>NUCLEOTIDE SEQUENCE [LARGE SCALE GENOMIC DNA]</scope>
    <source>
        <strain evidence="8">AK23</strain>
    </source>
</reference>
<dbReference type="STRING" id="1229521.D791_03035"/>
<dbReference type="Proteomes" id="UP000019464">
    <property type="component" value="Unassembled WGS sequence"/>
</dbReference>
<dbReference type="GO" id="GO:0005886">
    <property type="term" value="C:plasma membrane"/>
    <property type="evidence" value="ECO:0007669"/>
    <property type="project" value="UniProtKB-SubCell"/>
</dbReference>
<dbReference type="EMBL" id="AONB01000017">
    <property type="protein sequence ID" value="EXJ10062.1"/>
    <property type="molecule type" value="Genomic_DNA"/>
</dbReference>
<evidence type="ECO:0000256" key="5">
    <source>
        <dbReference type="ARBA" id="ARBA00023136"/>
    </source>
</evidence>
<evidence type="ECO:0000256" key="6">
    <source>
        <dbReference type="SAM" id="Phobius"/>
    </source>
</evidence>
<gene>
    <name evidence="7" type="ORF">D791_03035</name>
</gene>
<keyword evidence="5 6" id="KW-0472">Membrane</keyword>
<proteinExistence type="predicted"/>
<name>W9V1N6_9GAMM</name>
<evidence type="ECO:0000256" key="2">
    <source>
        <dbReference type="ARBA" id="ARBA00022475"/>
    </source>
</evidence>
<organism evidence="7 8">
    <name type="scientific">Nitrincola nitratireducens</name>
    <dbReference type="NCBI Taxonomy" id="1229521"/>
    <lineage>
        <taxon>Bacteria</taxon>
        <taxon>Pseudomonadati</taxon>
        <taxon>Pseudomonadota</taxon>
        <taxon>Gammaproteobacteria</taxon>
        <taxon>Oceanospirillales</taxon>
        <taxon>Oceanospirillaceae</taxon>
        <taxon>Nitrincola</taxon>
    </lineage>
</organism>
<feature type="transmembrane region" description="Helical" evidence="6">
    <location>
        <begin position="26"/>
        <end position="51"/>
    </location>
</feature>
<reference evidence="7 8" key="2">
    <citation type="journal article" date="2015" name="Syst. Appl. Microbiol.">
        <title>Nitrincola nitratireducens sp. nov. isolated from a haloalkaline crater lake.</title>
        <authorList>
            <person name="Singh A."/>
            <person name="Vaidya B."/>
            <person name="Tanuku N.R."/>
            <person name="Pinnaka A.K."/>
        </authorList>
    </citation>
    <scope>NUCLEOTIDE SEQUENCE [LARGE SCALE GENOMIC DNA]</scope>
    <source>
        <strain evidence="7 8">AK23</strain>
    </source>
</reference>
<feature type="transmembrane region" description="Helical" evidence="6">
    <location>
        <begin position="99"/>
        <end position="116"/>
    </location>
</feature>
<evidence type="ECO:0000313" key="7">
    <source>
        <dbReference type="EMBL" id="EXJ10062.1"/>
    </source>
</evidence>
<sequence>MLEKPEESGLNLAGVRSRVQGSQGKVVAQAFAKVLLIQVFITSALSLALIFKDFVAAYSAFIGGMLYLIPTAYFTLKVQFKNNAHTAKEILANVYMSQFGKMVLAIALFSLTFMLVEPLNPLSLFVTFILMQISGWYLQFKINNRFLKR</sequence>
<evidence type="ECO:0000313" key="8">
    <source>
        <dbReference type="Proteomes" id="UP000019464"/>
    </source>
</evidence>
<evidence type="ECO:0000256" key="1">
    <source>
        <dbReference type="ARBA" id="ARBA00004651"/>
    </source>
</evidence>
<feature type="transmembrane region" description="Helical" evidence="6">
    <location>
        <begin position="122"/>
        <end position="140"/>
    </location>
</feature>
<dbReference type="Pfam" id="PF03899">
    <property type="entry name" value="ATP-synt_I"/>
    <property type="match status" value="1"/>
</dbReference>
<dbReference type="AlphaFoldDB" id="W9V1N6"/>
<keyword evidence="2" id="KW-1003">Cell membrane</keyword>
<dbReference type="InterPro" id="IPR005598">
    <property type="entry name" value="ATP_synth_I"/>
</dbReference>
<keyword evidence="4 6" id="KW-1133">Transmembrane helix</keyword>
<feature type="transmembrane region" description="Helical" evidence="6">
    <location>
        <begin position="57"/>
        <end position="78"/>
    </location>
</feature>
<accession>W9V1N6</accession>
<dbReference type="OrthoDB" id="5702716at2"/>
<keyword evidence="3 6" id="KW-0812">Transmembrane</keyword>
<evidence type="ECO:0000256" key="4">
    <source>
        <dbReference type="ARBA" id="ARBA00022989"/>
    </source>
</evidence>
<evidence type="ECO:0000256" key="3">
    <source>
        <dbReference type="ARBA" id="ARBA00022692"/>
    </source>
</evidence>